<feature type="active site" description="Proton donor/acceptor" evidence="1">
    <location>
        <position position="88"/>
    </location>
</feature>
<evidence type="ECO:0000313" key="5">
    <source>
        <dbReference type="EMBL" id="WWY02543.1"/>
    </source>
</evidence>
<dbReference type="CDD" id="cd07067">
    <property type="entry name" value="HP_PGM_like"/>
    <property type="match status" value="1"/>
</dbReference>
<dbReference type="InterPro" id="IPR013078">
    <property type="entry name" value="His_Pase_superF_clade-1"/>
</dbReference>
<name>A0A9X4IDU6_9NEIS</name>
<dbReference type="Pfam" id="PF00300">
    <property type="entry name" value="His_Phos_1"/>
    <property type="match status" value="1"/>
</dbReference>
<gene>
    <name evidence="4" type="ORF">ORY91_001478</name>
    <name evidence="5" type="ORF">V9W64_07410</name>
</gene>
<sequence length="232" mass="24563">MTLEVYLVRHGKTVFNTVGRLQGWSDSPLTPQGQQAAEALGRGLALHGVRFDAAFSSTSPRAADTARLVLQHGGQGDLAVGQLADWREYGFGGFEGELVSVLHDKLAAALGFADRESWLTAYRSADRHLLADAVAALDGLGLAENETAFAARLRRGMAEVVSRSGGRGRVLVVAHGMAITAVLKQIDFSVIDYRSVPNVSVSRLLFADGVWSVVSVGEMQWAQAGGAGAEGE</sequence>
<protein>
    <submittedName>
        <fullName evidence="4">Histidine phosphatase family protein</fullName>
        <ecNumber evidence="5">3.1.3.-</ecNumber>
    </submittedName>
</protein>
<feature type="binding site" evidence="2">
    <location>
        <begin position="9"/>
        <end position="16"/>
    </location>
    <ligand>
        <name>substrate</name>
    </ligand>
</feature>
<keyword evidence="5" id="KW-0378">Hydrolase</keyword>
<keyword evidence="6" id="KW-1185">Reference proteome</keyword>
<dbReference type="InterPro" id="IPR050275">
    <property type="entry name" value="PGM_Phosphatase"/>
</dbReference>
<accession>A0A9X4IDU6</accession>
<reference evidence="5" key="2">
    <citation type="submission" date="2024-02" db="EMBL/GenBank/DDBJ databases">
        <title>Neisseria leonii sp. nov.</title>
        <authorList>
            <person name="Boutroux M."/>
            <person name="Favre-Rochex S."/>
            <person name="Gorgette O."/>
            <person name="Touak G."/>
            <person name="Muhle E."/>
            <person name="Chesneau O."/>
            <person name="Clermont D."/>
            <person name="Rahi P."/>
        </authorList>
    </citation>
    <scope>NUCLEOTIDE SEQUENCE</scope>
    <source>
        <strain evidence="5">51.81</strain>
    </source>
</reference>
<dbReference type="PANTHER" id="PTHR48100">
    <property type="entry name" value="BROAD-SPECIFICITY PHOSPHATASE YOR283W-RELATED"/>
    <property type="match status" value="1"/>
</dbReference>
<evidence type="ECO:0000313" key="4">
    <source>
        <dbReference type="EMBL" id="MDD9328061.1"/>
    </source>
</evidence>
<dbReference type="AlphaFoldDB" id="A0A9X4IDU6"/>
<evidence type="ECO:0000256" key="2">
    <source>
        <dbReference type="PIRSR" id="PIRSR613078-2"/>
    </source>
</evidence>
<dbReference type="EMBL" id="JAPQFL010000003">
    <property type="protein sequence ID" value="MDD9328061.1"/>
    <property type="molecule type" value="Genomic_DNA"/>
</dbReference>
<feature type="active site" description="Tele-phosphohistidine intermediate" evidence="1">
    <location>
        <position position="10"/>
    </location>
</feature>
<dbReference type="RefSeq" id="WP_274585170.1">
    <property type="nucleotide sequence ID" value="NZ_CP145811.1"/>
</dbReference>
<dbReference type="EC" id="3.1.3.-" evidence="5"/>
<reference evidence="4" key="1">
    <citation type="submission" date="2022-10" db="EMBL/GenBank/DDBJ databases">
        <authorList>
            <person name="Boutroux M."/>
        </authorList>
    </citation>
    <scope>NUCLEOTIDE SEQUENCE</scope>
    <source>
        <strain evidence="4">51.81</strain>
    </source>
</reference>
<organism evidence="4">
    <name type="scientific">Neisseria leonii</name>
    <dbReference type="NCBI Taxonomy" id="2995413"/>
    <lineage>
        <taxon>Bacteria</taxon>
        <taxon>Pseudomonadati</taxon>
        <taxon>Pseudomonadota</taxon>
        <taxon>Betaproteobacteria</taxon>
        <taxon>Neisseriales</taxon>
        <taxon>Neisseriaceae</taxon>
        <taxon>Neisseria</taxon>
    </lineage>
</organism>
<proteinExistence type="predicted"/>
<dbReference type="Gene3D" id="3.40.50.1240">
    <property type="entry name" value="Phosphoglycerate mutase-like"/>
    <property type="match status" value="1"/>
</dbReference>
<dbReference type="EMBL" id="CP146598">
    <property type="protein sequence ID" value="WWY02543.1"/>
    <property type="molecule type" value="Genomic_DNA"/>
</dbReference>
<evidence type="ECO:0000256" key="3">
    <source>
        <dbReference type="PIRSR" id="PIRSR613078-3"/>
    </source>
</evidence>
<dbReference type="Proteomes" id="UP001149607">
    <property type="component" value="Chromosome"/>
</dbReference>
<dbReference type="SMART" id="SM00855">
    <property type="entry name" value="PGAM"/>
    <property type="match status" value="1"/>
</dbReference>
<dbReference type="PANTHER" id="PTHR48100:SF9">
    <property type="entry name" value="PHOSPHOGLYCERATE MUTASE 2 PARALOG"/>
    <property type="match status" value="1"/>
</dbReference>
<feature type="site" description="Transition state stabilizer" evidence="3">
    <location>
        <position position="175"/>
    </location>
</feature>
<dbReference type="GO" id="GO:0016791">
    <property type="term" value="F:phosphatase activity"/>
    <property type="evidence" value="ECO:0007669"/>
    <property type="project" value="TreeGrafter"/>
</dbReference>
<evidence type="ECO:0000256" key="1">
    <source>
        <dbReference type="PIRSR" id="PIRSR613078-1"/>
    </source>
</evidence>
<feature type="binding site" evidence="2">
    <location>
        <position position="61"/>
    </location>
    <ligand>
        <name>substrate</name>
    </ligand>
</feature>
<dbReference type="SUPFAM" id="SSF53254">
    <property type="entry name" value="Phosphoglycerate mutase-like"/>
    <property type="match status" value="1"/>
</dbReference>
<dbReference type="GO" id="GO:0005737">
    <property type="term" value="C:cytoplasm"/>
    <property type="evidence" value="ECO:0007669"/>
    <property type="project" value="TreeGrafter"/>
</dbReference>
<dbReference type="InterPro" id="IPR029033">
    <property type="entry name" value="His_PPase_superfam"/>
</dbReference>
<evidence type="ECO:0000313" key="6">
    <source>
        <dbReference type="Proteomes" id="UP001149607"/>
    </source>
</evidence>